<dbReference type="PANTHER" id="PTHR22916:SF51">
    <property type="entry name" value="GLYCOSYLTRANSFERASE EPSH-RELATED"/>
    <property type="match status" value="1"/>
</dbReference>
<protein>
    <submittedName>
        <fullName evidence="5">Glycosyltransferase family A protein</fullName>
        <ecNumber evidence="5">2.4.-.-</ecNumber>
    </submittedName>
</protein>
<name>A0ABU9HJA8_9FLAO</name>
<evidence type="ECO:0000313" key="5">
    <source>
        <dbReference type="EMBL" id="MEL1240115.1"/>
    </source>
</evidence>
<dbReference type="EMBL" id="JBBYHU010000004">
    <property type="protein sequence ID" value="MEL1240115.1"/>
    <property type="molecule type" value="Genomic_DNA"/>
</dbReference>
<evidence type="ECO:0000256" key="1">
    <source>
        <dbReference type="ARBA" id="ARBA00022676"/>
    </source>
</evidence>
<dbReference type="PANTHER" id="PTHR22916">
    <property type="entry name" value="GLYCOSYLTRANSFERASE"/>
    <property type="match status" value="1"/>
</dbReference>
<dbReference type="InterPro" id="IPR001173">
    <property type="entry name" value="Glyco_trans_2-like"/>
</dbReference>
<dbReference type="Gene3D" id="3.90.550.10">
    <property type="entry name" value="Spore Coat Polysaccharide Biosynthesis Protein SpsA, Chain A"/>
    <property type="match status" value="1"/>
</dbReference>
<dbReference type="RefSeq" id="WP_341699361.1">
    <property type="nucleotide sequence ID" value="NZ_JBBYHU010000004.1"/>
</dbReference>
<dbReference type="Pfam" id="PF00535">
    <property type="entry name" value="Glycos_transf_2"/>
    <property type="match status" value="1"/>
</dbReference>
<keyword evidence="6" id="KW-1185">Reference proteome</keyword>
<keyword evidence="3" id="KW-0812">Transmembrane</keyword>
<keyword evidence="2 5" id="KW-0808">Transferase</keyword>
<reference evidence="5 6" key="1">
    <citation type="submission" date="2024-04" db="EMBL/GenBank/DDBJ databases">
        <title>Flavobacterium sp. DGU99 16S ribosomal RNA gene Genome sequencing and assembly.</title>
        <authorList>
            <person name="Park S."/>
        </authorList>
    </citation>
    <scope>NUCLEOTIDE SEQUENCE [LARGE SCALE GENOMIC DNA]</scope>
    <source>
        <strain evidence="5 6">DGU99</strain>
    </source>
</reference>
<keyword evidence="1 5" id="KW-0328">Glycosyltransferase</keyword>
<dbReference type="InterPro" id="IPR029044">
    <property type="entry name" value="Nucleotide-diphossugar_trans"/>
</dbReference>
<organism evidence="5 6">
    <name type="scientific">Flavobacterium flavipallidum</name>
    <dbReference type="NCBI Taxonomy" id="3139140"/>
    <lineage>
        <taxon>Bacteria</taxon>
        <taxon>Pseudomonadati</taxon>
        <taxon>Bacteroidota</taxon>
        <taxon>Flavobacteriia</taxon>
        <taxon>Flavobacteriales</taxon>
        <taxon>Flavobacteriaceae</taxon>
        <taxon>Flavobacterium</taxon>
    </lineage>
</organism>
<evidence type="ECO:0000256" key="2">
    <source>
        <dbReference type="ARBA" id="ARBA00022679"/>
    </source>
</evidence>
<keyword evidence="3" id="KW-0472">Membrane</keyword>
<keyword evidence="3" id="KW-1133">Transmembrane helix</keyword>
<dbReference type="GO" id="GO:0016757">
    <property type="term" value="F:glycosyltransferase activity"/>
    <property type="evidence" value="ECO:0007669"/>
    <property type="project" value="UniProtKB-KW"/>
</dbReference>
<feature type="transmembrane region" description="Helical" evidence="3">
    <location>
        <begin position="314"/>
        <end position="336"/>
    </location>
</feature>
<sequence>MNNNLISVIIPVYNVSKYLRQCLDSIINQTYKDLEIILINDGSTDDSLKICQEYELLDSRILLVSQENRGLAASRNKGIQLATAEYLLFVDSDDWLELNTIESVLPFIENSDLVCFSFIKQYEGNKVVRSFEYNGKYDAAFLQRRITGPIKDELHDPSHLETMVTAWGKIYKTSIIKDNNIFAKNINEIGAWEDGLFSWEYLNNAKSVYILDKAFYNYRKFNPISMTSNYKKDFLNKTNFLFDLILTNLKSNNKSEEYYEAFNNRICLSVIGLGLIETYNTTSFFSKIKFIKTVLDSKYHKPAFTKLKLKYFPFHWRVFFFFAKYKMPLPLFLMILMMKKIIKK</sequence>
<gene>
    <name evidence="5" type="ORF">AAEO59_03540</name>
</gene>
<dbReference type="SUPFAM" id="SSF53448">
    <property type="entry name" value="Nucleotide-diphospho-sugar transferases"/>
    <property type="match status" value="1"/>
</dbReference>
<dbReference type="Proteomes" id="UP001398556">
    <property type="component" value="Unassembled WGS sequence"/>
</dbReference>
<comment type="caution">
    <text evidence="5">The sequence shown here is derived from an EMBL/GenBank/DDBJ whole genome shotgun (WGS) entry which is preliminary data.</text>
</comment>
<proteinExistence type="predicted"/>
<dbReference type="EC" id="2.4.-.-" evidence="5"/>
<evidence type="ECO:0000259" key="4">
    <source>
        <dbReference type="Pfam" id="PF00535"/>
    </source>
</evidence>
<feature type="domain" description="Glycosyltransferase 2-like" evidence="4">
    <location>
        <begin position="7"/>
        <end position="130"/>
    </location>
</feature>
<evidence type="ECO:0000313" key="6">
    <source>
        <dbReference type="Proteomes" id="UP001398556"/>
    </source>
</evidence>
<evidence type="ECO:0000256" key="3">
    <source>
        <dbReference type="SAM" id="Phobius"/>
    </source>
</evidence>
<dbReference type="CDD" id="cd00761">
    <property type="entry name" value="Glyco_tranf_GTA_type"/>
    <property type="match status" value="1"/>
</dbReference>
<accession>A0ABU9HJA8</accession>